<feature type="chain" id="PRO_5009603760" evidence="1">
    <location>
        <begin position="24"/>
        <end position="163"/>
    </location>
</feature>
<dbReference type="AlphaFoldDB" id="A0A1G4G462"/>
<sequence>MKYLNFCLVAIASLFLMSSSIQTEKPSTGYYPGEQIPNIVLDGWEGRRLDLSEYKGRKVVLSFWAAYDAQSRASNVSLYNYLKAVAPDVVFVSISFDENRTVFERTALLDRIDLHAQFCDETGANSAIYKEFRLKNGFRNYLIDENGVILEIDLSVEKLKRLI</sequence>
<keyword evidence="4" id="KW-1185">Reference proteome</keyword>
<reference evidence="3 4" key="1">
    <citation type="submission" date="2016-08" db="EMBL/GenBank/DDBJ databases">
        <authorList>
            <person name="Seilhamer J.J."/>
        </authorList>
    </citation>
    <scope>NUCLEOTIDE SEQUENCE [LARGE SCALE GENOMIC DNA]</scope>
    <source>
        <strain evidence="3">ING2-E5A</strain>
    </source>
</reference>
<gene>
    <name evidence="3" type="ORF">ING2E5A_0463</name>
</gene>
<evidence type="ECO:0000313" key="3">
    <source>
        <dbReference type="EMBL" id="SCM55582.1"/>
    </source>
</evidence>
<keyword evidence="1" id="KW-0732">Signal</keyword>
<dbReference type="RefSeq" id="WP_071136006.1">
    <property type="nucleotide sequence ID" value="NZ_DUQN01000047.1"/>
</dbReference>
<evidence type="ECO:0000256" key="1">
    <source>
        <dbReference type="SAM" id="SignalP"/>
    </source>
</evidence>
<dbReference type="Pfam" id="PF00578">
    <property type="entry name" value="AhpC-TSA"/>
    <property type="match status" value="1"/>
</dbReference>
<dbReference type="SUPFAM" id="SSF52833">
    <property type="entry name" value="Thioredoxin-like"/>
    <property type="match status" value="1"/>
</dbReference>
<accession>A0A1G4G462</accession>
<dbReference type="EMBL" id="LT608328">
    <property type="protein sequence ID" value="SCM55582.1"/>
    <property type="molecule type" value="Genomic_DNA"/>
</dbReference>
<feature type="signal peptide" evidence="1">
    <location>
        <begin position="1"/>
        <end position="23"/>
    </location>
</feature>
<proteinExistence type="predicted"/>
<dbReference type="STRING" id="1642646.ING2E5A_0463"/>
<dbReference type="InterPro" id="IPR000866">
    <property type="entry name" value="AhpC/TSA"/>
</dbReference>
<dbReference type="InterPro" id="IPR036249">
    <property type="entry name" value="Thioredoxin-like_sf"/>
</dbReference>
<name>A0A1G4G462_9BACT</name>
<evidence type="ECO:0000259" key="2">
    <source>
        <dbReference type="Pfam" id="PF00578"/>
    </source>
</evidence>
<dbReference type="Gene3D" id="3.40.30.10">
    <property type="entry name" value="Glutaredoxin"/>
    <property type="match status" value="1"/>
</dbReference>
<evidence type="ECO:0000313" key="4">
    <source>
        <dbReference type="Proteomes" id="UP000178485"/>
    </source>
</evidence>
<dbReference type="Proteomes" id="UP000178485">
    <property type="component" value="Chromosome i"/>
</dbReference>
<protein>
    <submittedName>
        <fullName evidence="3">Putative secreted protein</fullName>
    </submittedName>
</protein>
<feature type="domain" description="Alkyl hydroperoxide reductase subunit C/ Thiol specific antioxidant" evidence="2">
    <location>
        <begin position="32"/>
        <end position="149"/>
    </location>
</feature>
<dbReference type="KEGG" id="pmuc:ING2E5A_0463"/>
<organism evidence="3 4">
    <name type="scientific">Petrimonas mucosa</name>
    <dbReference type="NCBI Taxonomy" id="1642646"/>
    <lineage>
        <taxon>Bacteria</taxon>
        <taxon>Pseudomonadati</taxon>
        <taxon>Bacteroidota</taxon>
        <taxon>Bacteroidia</taxon>
        <taxon>Bacteroidales</taxon>
        <taxon>Dysgonomonadaceae</taxon>
        <taxon>Petrimonas</taxon>
    </lineage>
</organism>